<dbReference type="Gene3D" id="2.40.70.10">
    <property type="entry name" value="Acid Proteases"/>
    <property type="match status" value="1"/>
</dbReference>
<reference evidence="2 3" key="1">
    <citation type="submission" date="2022-05" db="EMBL/GenBank/DDBJ databases">
        <authorList>
            <consortium name="Genoscope - CEA"/>
            <person name="William W."/>
        </authorList>
    </citation>
    <scope>NUCLEOTIDE SEQUENCE [LARGE SCALE GENOMIC DNA]</scope>
</reference>
<dbReference type="PANTHER" id="PTHR33198:SF20">
    <property type="entry name" value="RETROTRANSPOSON GAG DOMAIN-CONTAINING PROTEIN"/>
    <property type="match status" value="1"/>
</dbReference>
<feature type="region of interest" description="Disordered" evidence="1">
    <location>
        <begin position="81"/>
        <end position="104"/>
    </location>
</feature>
<dbReference type="Proteomes" id="UP001159405">
    <property type="component" value="Unassembled WGS sequence"/>
</dbReference>
<name>A0ABN8PB94_9CNID</name>
<accession>A0ABN8PB94</accession>
<dbReference type="PANTHER" id="PTHR33198">
    <property type="entry name" value="ANK_REP_REGION DOMAIN-CONTAINING PROTEIN-RELATED"/>
    <property type="match status" value="1"/>
</dbReference>
<evidence type="ECO:0008006" key="4">
    <source>
        <dbReference type="Google" id="ProtNLM"/>
    </source>
</evidence>
<organism evidence="2 3">
    <name type="scientific">Porites lobata</name>
    <dbReference type="NCBI Taxonomy" id="104759"/>
    <lineage>
        <taxon>Eukaryota</taxon>
        <taxon>Metazoa</taxon>
        <taxon>Cnidaria</taxon>
        <taxon>Anthozoa</taxon>
        <taxon>Hexacorallia</taxon>
        <taxon>Scleractinia</taxon>
        <taxon>Fungiina</taxon>
        <taxon>Poritidae</taxon>
        <taxon>Porites</taxon>
    </lineage>
</organism>
<dbReference type="InterPro" id="IPR001969">
    <property type="entry name" value="Aspartic_peptidase_AS"/>
</dbReference>
<comment type="caution">
    <text evidence="2">The sequence shown here is derived from an EMBL/GenBank/DDBJ whole genome shotgun (WGS) entry which is preliminary data.</text>
</comment>
<proteinExistence type="predicted"/>
<dbReference type="InterPro" id="IPR021109">
    <property type="entry name" value="Peptidase_aspartic_dom_sf"/>
</dbReference>
<evidence type="ECO:0000313" key="3">
    <source>
        <dbReference type="Proteomes" id="UP001159405"/>
    </source>
</evidence>
<dbReference type="SUPFAM" id="SSF50630">
    <property type="entry name" value="Acid proteases"/>
    <property type="match status" value="1"/>
</dbReference>
<feature type="non-terminal residue" evidence="2">
    <location>
        <position position="1"/>
    </location>
</feature>
<protein>
    <recommendedName>
        <fullName evidence="4">Polyprotein</fullName>
    </recommendedName>
</protein>
<gene>
    <name evidence="2" type="ORF">PLOB_00040861</name>
</gene>
<evidence type="ECO:0000256" key="1">
    <source>
        <dbReference type="SAM" id="MobiDB-lite"/>
    </source>
</evidence>
<sequence length="204" mass="22502">QREGETVAQFVTRLRQVVKDCDYGDQADNQIRDQVVQRCTSHDLRRKLLEKGDTLTLEVLLKTAASFEAVQAQLESMKSRGVTVNQVHDSSESRHYHKGKKTSGEPGNKTFQVIVGGCVVKMVIDSGASTNIVDKGLWNDLKQQKIVCVSKKCDKKLYAYGSKEPLKVLGTFSALTKVAESEVQAEFVVIDGEGEALLGRETAL</sequence>
<evidence type="ECO:0000313" key="2">
    <source>
        <dbReference type="EMBL" id="CAH3139836.1"/>
    </source>
</evidence>
<keyword evidence="3" id="KW-1185">Reference proteome</keyword>
<dbReference type="PROSITE" id="PS00141">
    <property type="entry name" value="ASP_PROTEASE"/>
    <property type="match status" value="1"/>
</dbReference>
<dbReference type="EMBL" id="CALNXK010000063">
    <property type="protein sequence ID" value="CAH3139836.1"/>
    <property type="molecule type" value="Genomic_DNA"/>
</dbReference>